<dbReference type="PROSITE" id="PS51318">
    <property type="entry name" value="TAT"/>
    <property type="match status" value="1"/>
</dbReference>
<name>A0ABU3VZ16_9GAMM</name>
<dbReference type="Pfam" id="PF01168">
    <property type="entry name" value="Ala_racemase_N"/>
    <property type="match status" value="1"/>
</dbReference>
<gene>
    <name evidence="2" type="ORF">RYS15_12570</name>
</gene>
<protein>
    <submittedName>
        <fullName evidence="2">DSD1 family PLP-dependent enzyme</fullName>
    </submittedName>
</protein>
<comment type="caution">
    <text evidence="2">The sequence shown here is derived from an EMBL/GenBank/DDBJ whole genome shotgun (WGS) entry which is preliminary data.</text>
</comment>
<dbReference type="CDD" id="cd06814">
    <property type="entry name" value="PLPDE_III_DSD_D-TA_like_3"/>
    <property type="match status" value="1"/>
</dbReference>
<dbReference type="EMBL" id="JAWIIJ010000008">
    <property type="protein sequence ID" value="MDV2079519.1"/>
    <property type="molecule type" value="Genomic_DNA"/>
</dbReference>
<evidence type="ECO:0000259" key="1">
    <source>
        <dbReference type="Pfam" id="PF01168"/>
    </source>
</evidence>
<feature type="domain" description="Alanine racemase N-terminal" evidence="1">
    <location>
        <begin position="62"/>
        <end position="298"/>
    </location>
</feature>
<accession>A0ABU3VZ16</accession>
<sequence>MHNSEAFSHSRRRLLLGGAAVGLAAGIGWLRPGAASGSHSAYFQSLSKAADRNGVFQPQLIVDQQRMLANLDRLTAALKNQYHYRIVAKSLPSVELLATLMERAGTNRLMVFHQPFLTQVARDLPAADVLLGKPLPVAAAMRFYQQLAADTTDFQPERQLQWLIDSPERLGQYHQLAQQRSQPMRLNLEIDIGLHRGGIQSLETLETMLQTIEASPWLTFSGFMGYEAHIAKAPGSNDWLRDQAMERYRAFVERAERTLGRSIRDLTLNTGGSTTYTLYRDRHDQVVANEIAAGSALVKPTDFDLPTLADHVPAAFIATPVLKVLDRTEIPGAPGLGRLMSWWNPNREKTVFIYGGYWKAVPESPAGLSINPVYGRSTNQEMLNGSADLTLKPDDWVFLRPTQSEQVFLHFGGIVRYDADQQQLDGHWPVLGSRITGQS</sequence>
<dbReference type="Gene3D" id="3.20.20.10">
    <property type="entry name" value="Alanine racemase"/>
    <property type="match status" value="1"/>
</dbReference>
<dbReference type="InterPro" id="IPR006311">
    <property type="entry name" value="TAT_signal"/>
</dbReference>
<dbReference type="InterPro" id="IPR029066">
    <property type="entry name" value="PLP-binding_barrel"/>
</dbReference>
<dbReference type="RefSeq" id="WP_316974058.1">
    <property type="nucleotide sequence ID" value="NZ_JAWIIJ010000008.1"/>
</dbReference>
<organism evidence="2 3">
    <name type="scientific">Marinobacter xestospongiae</name>
    <dbReference type="NCBI Taxonomy" id="994319"/>
    <lineage>
        <taxon>Bacteria</taxon>
        <taxon>Pseudomonadati</taxon>
        <taxon>Pseudomonadota</taxon>
        <taxon>Gammaproteobacteria</taxon>
        <taxon>Pseudomonadales</taxon>
        <taxon>Marinobacteraceae</taxon>
        <taxon>Marinobacter</taxon>
    </lineage>
</organism>
<dbReference type="PANTHER" id="PTHR28004">
    <property type="entry name" value="ZGC:162816-RELATED"/>
    <property type="match status" value="1"/>
</dbReference>
<dbReference type="SUPFAM" id="SSF51419">
    <property type="entry name" value="PLP-binding barrel"/>
    <property type="match status" value="1"/>
</dbReference>
<keyword evidence="3" id="KW-1185">Reference proteome</keyword>
<proteinExistence type="predicted"/>
<dbReference type="PANTHER" id="PTHR28004:SF2">
    <property type="entry name" value="D-SERINE DEHYDRATASE"/>
    <property type="match status" value="1"/>
</dbReference>
<evidence type="ECO:0000313" key="2">
    <source>
        <dbReference type="EMBL" id="MDV2079519.1"/>
    </source>
</evidence>
<evidence type="ECO:0000313" key="3">
    <source>
        <dbReference type="Proteomes" id="UP001269819"/>
    </source>
</evidence>
<dbReference type="InterPro" id="IPR051466">
    <property type="entry name" value="D-amino_acid_metab_enzyme"/>
</dbReference>
<reference evidence="2 3" key="1">
    <citation type="submission" date="2023-10" db="EMBL/GenBank/DDBJ databases">
        <title>Characteristics and mechanism of a salt-tolerant marine origin heterotrophic nitrifying- aerobic denitrifying bacteria Marinobacter xestospongiae HN1.</title>
        <authorList>
            <person name="Qi R."/>
        </authorList>
    </citation>
    <scope>NUCLEOTIDE SEQUENCE [LARGE SCALE GENOMIC DNA]</scope>
    <source>
        <strain evidence="2 3">HN1</strain>
    </source>
</reference>
<dbReference type="InterPro" id="IPR001608">
    <property type="entry name" value="Ala_racemase_N"/>
</dbReference>
<dbReference type="Proteomes" id="UP001269819">
    <property type="component" value="Unassembled WGS sequence"/>
</dbReference>